<dbReference type="Gene3D" id="3.40.630.30">
    <property type="match status" value="1"/>
</dbReference>
<dbReference type="Proteomes" id="UP000441354">
    <property type="component" value="Unassembled WGS sequence"/>
</dbReference>
<comment type="caution">
    <text evidence="2">The sequence shown here is derived from an EMBL/GenBank/DDBJ whole genome shotgun (WGS) entry which is preliminary data.</text>
</comment>
<gene>
    <name evidence="2" type="ORF">F7732_03005</name>
</gene>
<keyword evidence="3" id="KW-1185">Reference proteome</keyword>
<dbReference type="GO" id="GO:0016747">
    <property type="term" value="F:acyltransferase activity, transferring groups other than amino-acyl groups"/>
    <property type="evidence" value="ECO:0007669"/>
    <property type="project" value="InterPro"/>
</dbReference>
<dbReference type="OrthoDB" id="9795206at2"/>
<dbReference type="EMBL" id="WBOT01000001">
    <property type="protein sequence ID" value="KAB2335557.1"/>
    <property type="molecule type" value="Genomic_DNA"/>
</dbReference>
<reference evidence="2 3" key="1">
    <citation type="journal article" date="2014" name="Arch. Microbiol.">
        <title>Bacillus mesophilum sp. nov., strain IITR-54T, a novel 4-chlorobiphenyl dechlorinating bacterium.</title>
        <authorList>
            <person name="Manickam N."/>
            <person name="Singh N.K."/>
            <person name="Bajaj A."/>
            <person name="Kumar R.M."/>
            <person name="Kaur G."/>
            <person name="Kaur N."/>
            <person name="Bala M."/>
            <person name="Kumar A."/>
            <person name="Mayilraj S."/>
        </authorList>
    </citation>
    <scope>NUCLEOTIDE SEQUENCE [LARGE SCALE GENOMIC DNA]</scope>
    <source>
        <strain evidence="2 3">IITR-54</strain>
    </source>
</reference>
<evidence type="ECO:0000313" key="3">
    <source>
        <dbReference type="Proteomes" id="UP000441354"/>
    </source>
</evidence>
<organism evidence="2 3">
    <name type="scientific">Bacillus mesophilum</name>
    <dbReference type="NCBI Taxonomy" id="1071718"/>
    <lineage>
        <taxon>Bacteria</taxon>
        <taxon>Bacillati</taxon>
        <taxon>Bacillota</taxon>
        <taxon>Bacilli</taxon>
        <taxon>Bacillales</taxon>
        <taxon>Bacillaceae</taxon>
        <taxon>Bacillus</taxon>
    </lineage>
</organism>
<name>A0A7V7RRA4_9BACI</name>
<keyword evidence="2" id="KW-0808">Transferase</keyword>
<accession>A0A7V7RRA4</accession>
<dbReference type="PANTHER" id="PTHR43415">
    <property type="entry name" value="SPERMIDINE N(1)-ACETYLTRANSFERASE"/>
    <property type="match status" value="1"/>
</dbReference>
<dbReference type="AlphaFoldDB" id="A0A7V7RRA4"/>
<dbReference type="InterPro" id="IPR016181">
    <property type="entry name" value="Acyl_CoA_acyltransferase"/>
</dbReference>
<dbReference type="InterPro" id="IPR000182">
    <property type="entry name" value="GNAT_dom"/>
</dbReference>
<dbReference type="SUPFAM" id="SSF55729">
    <property type="entry name" value="Acyl-CoA N-acyltransferases (Nat)"/>
    <property type="match status" value="1"/>
</dbReference>
<dbReference type="PROSITE" id="PS51186">
    <property type="entry name" value="GNAT"/>
    <property type="match status" value="1"/>
</dbReference>
<evidence type="ECO:0000313" key="2">
    <source>
        <dbReference type="EMBL" id="KAB2335557.1"/>
    </source>
</evidence>
<sequence>MKGQSELEETVKIRSITMNDYKYVLNWSTDEVFCHANGWQIDRKPEELYDWWLNQVYTFSIEFVRLGVEHEGRFIGYGDLADIKNHTAEFGIAIGDRTLWGQGLGTKAAAELMEYGTKNFGITTYNAETHENNLRSRKMLERLGFQEINRNGKEEYLGEYVELIQYRLRSNGL</sequence>
<proteinExistence type="predicted"/>
<dbReference type="PANTHER" id="PTHR43415:SF3">
    <property type="entry name" value="GNAT-FAMILY ACETYLTRANSFERASE"/>
    <property type="match status" value="1"/>
</dbReference>
<evidence type="ECO:0000259" key="1">
    <source>
        <dbReference type="PROSITE" id="PS51186"/>
    </source>
</evidence>
<dbReference type="Pfam" id="PF13302">
    <property type="entry name" value="Acetyltransf_3"/>
    <property type="match status" value="1"/>
</dbReference>
<protein>
    <submittedName>
        <fullName evidence="2">GNAT family N-acetyltransferase</fullName>
    </submittedName>
</protein>
<feature type="domain" description="N-acetyltransferase" evidence="1">
    <location>
        <begin position="11"/>
        <end position="167"/>
    </location>
</feature>